<dbReference type="OrthoDB" id="1448289at2"/>
<dbReference type="RefSeq" id="WP_148539742.1">
    <property type="nucleotide sequence ID" value="NZ_VSDQ01000163.1"/>
</dbReference>
<dbReference type="Proteomes" id="UP000323930">
    <property type="component" value="Unassembled WGS sequence"/>
</dbReference>
<accession>A0A5D0J982</accession>
<organism evidence="2 3">
    <name type="scientific">Seonamhaeicola marinus</name>
    <dbReference type="NCBI Taxonomy" id="1912246"/>
    <lineage>
        <taxon>Bacteria</taxon>
        <taxon>Pseudomonadati</taxon>
        <taxon>Bacteroidota</taxon>
        <taxon>Flavobacteriia</taxon>
        <taxon>Flavobacteriales</taxon>
        <taxon>Flavobacteriaceae</taxon>
    </lineage>
</organism>
<feature type="chain" id="PRO_5022752386" description="DUF4168 domain-containing protein" evidence="1">
    <location>
        <begin position="20"/>
        <end position="116"/>
    </location>
</feature>
<gene>
    <name evidence="2" type="ORF">FUA24_01515</name>
</gene>
<sequence length="116" mass="13422">MKKIIALAAFLCVVSMSFGQNKWQQKKIDYFVEAAAKEFKLDKKQTTKLSKVRTTYFLEYMEIVKKAKSGAITQEEKKSQINAHNQKFNTNLKAITGTDNVQPFLVRMRNELKNVK</sequence>
<reference evidence="2 3" key="1">
    <citation type="submission" date="2019-08" db="EMBL/GenBank/DDBJ databases">
        <title>Seonamhaeicola sediminis sp. nov., isolated from marine sediment.</title>
        <authorList>
            <person name="Cao W.R."/>
        </authorList>
    </citation>
    <scope>NUCLEOTIDE SEQUENCE [LARGE SCALE GENOMIC DNA]</scope>
    <source>
        <strain evidence="2 3">B011</strain>
    </source>
</reference>
<evidence type="ECO:0000313" key="3">
    <source>
        <dbReference type="Proteomes" id="UP000323930"/>
    </source>
</evidence>
<protein>
    <recommendedName>
        <fullName evidence="4">DUF4168 domain-containing protein</fullName>
    </recommendedName>
</protein>
<keyword evidence="3" id="KW-1185">Reference proteome</keyword>
<evidence type="ECO:0000256" key="1">
    <source>
        <dbReference type="SAM" id="SignalP"/>
    </source>
</evidence>
<proteinExistence type="predicted"/>
<evidence type="ECO:0008006" key="4">
    <source>
        <dbReference type="Google" id="ProtNLM"/>
    </source>
</evidence>
<evidence type="ECO:0000313" key="2">
    <source>
        <dbReference type="EMBL" id="TYA92136.1"/>
    </source>
</evidence>
<comment type="caution">
    <text evidence="2">The sequence shown here is derived from an EMBL/GenBank/DDBJ whole genome shotgun (WGS) entry which is preliminary data.</text>
</comment>
<dbReference type="AlphaFoldDB" id="A0A5D0J982"/>
<dbReference type="EMBL" id="VSDQ01000163">
    <property type="protein sequence ID" value="TYA92136.1"/>
    <property type="molecule type" value="Genomic_DNA"/>
</dbReference>
<keyword evidence="1" id="KW-0732">Signal</keyword>
<feature type="signal peptide" evidence="1">
    <location>
        <begin position="1"/>
        <end position="19"/>
    </location>
</feature>
<name>A0A5D0J982_9FLAO</name>